<organism evidence="2 3">
    <name type="scientific">Trichoderma asperellum</name>
    <name type="common">Filamentous fungus</name>
    <dbReference type="NCBI Taxonomy" id="101201"/>
    <lineage>
        <taxon>Eukaryota</taxon>
        <taxon>Fungi</taxon>
        <taxon>Dikarya</taxon>
        <taxon>Ascomycota</taxon>
        <taxon>Pezizomycotina</taxon>
        <taxon>Sordariomycetes</taxon>
        <taxon>Hypocreomycetidae</taxon>
        <taxon>Hypocreales</taxon>
        <taxon>Hypocreaceae</taxon>
        <taxon>Trichoderma</taxon>
    </lineage>
</organism>
<dbReference type="Pfam" id="PF03992">
    <property type="entry name" value="ABM"/>
    <property type="match status" value="1"/>
</dbReference>
<dbReference type="AlphaFoldDB" id="A0A6V8QZC0"/>
<evidence type="ECO:0000259" key="1">
    <source>
        <dbReference type="Pfam" id="PF03992"/>
    </source>
</evidence>
<accession>A0A6V8QZC0</accession>
<dbReference type="OrthoDB" id="3830579at2759"/>
<dbReference type="InterPro" id="IPR011008">
    <property type="entry name" value="Dimeric_a/b-barrel"/>
</dbReference>
<gene>
    <name evidence="2" type="ORF">TASIC1_0009044800</name>
</gene>
<dbReference type="EMBL" id="BLZH01000009">
    <property type="protein sequence ID" value="GFP58111.1"/>
    <property type="molecule type" value="Genomic_DNA"/>
</dbReference>
<proteinExistence type="predicted"/>
<dbReference type="Proteomes" id="UP000517252">
    <property type="component" value="Unassembled WGS sequence"/>
</dbReference>
<protein>
    <recommendedName>
        <fullName evidence="1">ABM domain-containing protein</fullName>
    </recommendedName>
</protein>
<name>A0A6V8QZC0_TRIAP</name>
<sequence length="230" mass="25388">MPETVEIAIVTFKDSPPSPPQAWLDNLKTFASTPGLIALHFGQQIEHPEKYNWVARWTGQSAIDDFHNSPGFKAWADVYAAPLSSSVIKTTQETTGDPSIPLDSPCTEFFINYGVGDEFHKERLDPFIQTLVDAKLPGMIGGATGEYKTVINVNEQVPEQKEVILLLGWVNREAHTALQGEGGSAFPMPPQSDLTWSELTLSTTAIVTNIPRILPYSKGSSMYHINFKKL</sequence>
<dbReference type="InterPro" id="IPR007138">
    <property type="entry name" value="ABM_dom"/>
</dbReference>
<feature type="domain" description="ABM" evidence="1">
    <location>
        <begin position="22"/>
        <end position="76"/>
    </location>
</feature>
<comment type="caution">
    <text evidence="2">The sequence shown here is derived from an EMBL/GenBank/DDBJ whole genome shotgun (WGS) entry which is preliminary data.</text>
</comment>
<dbReference type="SUPFAM" id="SSF54909">
    <property type="entry name" value="Dimeric alpha+beta barrel"/>
    <property type="match status" value="1"/>
</dbReference>
<reference evidence="2 3" key="1">
    <citation type="submission" date="2020-07" db="EMBL/GenBank/DDBJ databases">
        <title>Trichoderma asperellum IC-1 whole genome shotgun sequence.</title>
        <authorList>
            <person name="Kanamasa S."/>
            <person name="Takahashi H."/>
        </authorList>
    </citation>
    <scope>NUCLEOTIDE SEQUENCE [LARGE SCALE GENOMIC DNA]</scope>
    <source>
        <strain evidence="2 3">IC-1</strain>
    </source>
</reference>
<evidence type="ECO:0000313" key="2">
    <source>
        <dbReference type="EMBL" id="GFP58111.1"/>
    </source>
</evidence>
<evidence type="ECO:0000313" key="3">
    <source>
        <dbReference type="Proteomes" id="UP000517252"/>
    </source>
</evidence>
<dbReference type="Gene3D" id="3.30.70.100">
    <property type="match status" value="1"/>
</dbReference>